<dbReference type="PANTHER" id="PTHR15394">
    <property type="entry name" value="SERINE HYDROLASE RBBP9"/>
    <property type="match status" value="1"/>
</dbReference>
<dbReference type="Gene3D" id="3.40.50.1820">
    <property type="entry name" value="alpha/beta hydrolase"/>
    <property type="match status" value="1"/>
</dbReference>
<evidence type="ECO:0000313" key="1">
    <source>
        <dbReference type="EMBL" id="PJA09664.1"/>
    </source>
</evidence>
<dbReference type="Proteomes" id="UP000228743">
    <property type="component" value="Unassembled WGS sequence"/>
</dbReference>
<sequence>MKNAVIIHGICDEDEYFSDKYPSLSNSHWLPWLQKQLLMKNILTQTPEMPKAYKPEYDKWVKEFERYEVNKDTVLIGHSCGGGFLLRWLSENKIKINKLVLVAPWLDPKREKTTSFFDFEIDKDIKERTAEIHLLVSKDDKENILKSVEIIKKSLPNVLCHEFLTSGHFCFSDIKTDKFPELLSLITS</sequence>
<dbReference type="EMBL" id="PFPX01000058">
    <property type="protein sequence ID" value="PJA09664.1"/>
    <property type="molecule type" value="Genomic_DNA"/>
</dbReference>
<evidence type="ECO:0000313" key="2">
    <source>
        <dbReference type="Proteomes" id="UP000228743"/>
    </source>
</evidence>
<dbReference type="GO" id="GO:0016787">
    <property type="term" value="F:hydrolase activity"/>
    <property type="evidence" value="ECO:0007669"/>
    <property type="project" value="InterPro"/>
</dbReference>
<reference evidence="2" key="1">
    <citation type="submission" date="2017-09" db="EMBL/GenBank/DDBJ databases">
        <title>Depth-based differentiation of microbial function through sediment-hosted aquifers and enrichment of novel symbionts in the deep terrestrial subsurface.</title>
        <authorList>
            <person name="Probst A.J."/>
            <person name="Ladd B."/>
            <person name="Jarett J.K."/>
            <person name="Geller-Mcgrath D.E."/>
            <person name="Sieber C.M.K."/>
            <person name="Emerson J.B."/>
            <person name="Anantharaman K."/>
            <person name="Thomas B.C."/>
            <person name="Malmstrom R."/>
            <person name="Stieglmeier M."/>
            <person name="Klingl A."/>
            <person name="Woyke T."/>
            <person name="Ryan C.M."/>
            <person name="Banfield J.F."/>
        </authorList>
    </citation>
    <scope>NUCLEOTIDE SEQUENCE [LARGE SCALE GENOMIC DNA]</scope>
</reference>
<dbReference type="InterPro" id="IPR010662">
    <property type="entry name" value="RBBP9/YdeN"/>
</dbReference>
<evidence type="ECO:0008006" key="3">
    <source>
        <dbReference type="Google" id="ProtNLM"/>
    </source>
</evidence>
<gene>
    <name evidence="1" type="ORF">COX68_02290</name>
</gene>
<proteinExistence type="predicted"/>
<dbReference type="SUPFAM" id="SSF53474">
    <property type="entry name" value="alpha/beta-Hydrolases"/>
    <property type="match status" value="1"/>
</dbReference>
<name>A0A2M7VYM1_9BACT</name>
<protein>
    <recommendedName>
        <fullName evidence="3">Alpha/beta hydrolase</fullName>
    </recommendedName>
</protein>
<dbReference type="AlphaFoldDB" id="A0A2M7VYM1"/>
<accession>A0A2M7VYM1</accession>
<comment type="caution">
    <text evidence="1">The sequence shown here is derived from an EMBL/GenBank/DDBJ whole genome shotgun (WGS) entry which is preliminary data.</text>
</comment>
<organism evidence="1 2">
    <name type="scientific">Candidatus Falkowbacteria bacterium CG_4_10_14_0_2_um_filter_41_15</name>
    <dbReference type="NCBI Taxonomy" id="1974554"/>
    <lineage>
        <taxon>Bacteria</taxon>
        <taxon>Candidatus Falkowiibacteriota</taxon>
    </lineage>
</organism>
<dbReference type="PANTHER" id="PTHR15394:SF3">
    <property type="entry name" value="SERINE HYDROLASE RBBP9"/>
    <property type="match status" value="1"/>
</dbReference>
<dbReference type="Pfam" id="PF06821">
    <property type="entry name" value="Ser_hydrolase"/>
    <property type="match status" value="1"/>
</dbReference>
<dbReference type="InterPro" id="IPR029058">
    <property type="entry name" value="AB_hydrolase_fold"/>
</dbReference>